<dbReference type="Proteomes" id="UP000641910">
    <property type="component" value="Unassembled WGS sequence"/>
</dbReference>
<dbReference type="Gene3D" id="3.20.20.370">
    <property type="entry name" value="Glycoside hydrolase/deacetylase"/>
    <property type="match status" value="1"/>
</dbReference>
<dbReference type="Pfam" id="PF03746">
    <property type="entry name" value="LamB_YcsF"/>
    <property type="match status" value="1"/>
</dbReference>
<dbReference type="SUPFAM" id="SSF88713">
    <property type="entry name" value="Glycoside hydrolase/deacetylase"/>
    <property type="match status" value="1"/>
</dbReference>
<comment type="function">
    <text evidence="1">Catalyzes the cleavage of 5-oxoproline to form L-glutamate coupled to the hydrolysis of ATP to ADP and inorganic phosphate.</text>
</comment>
<dbReference type="PANTHER" id="PTHR30292">
    <property type="entry name" value="UNCHARACTERIZED PROTEIN YBGL-RELATED"/>
    <property type="match status" value="1"/>
</dbReference>
<comment type="similarity">
    <text evidence="1">Belongs to the LamB/PxpA family.</text>
</comment>
<comment type="caution">
    <text evidence="2">The sequence shown here is derived from an EMBL/GenBank/DDBJ whole genome shotgun (WGS) entry which is preliminary data.</text>
</comment>
<evidence type="ECO:0000313" key="3">
    <source>
        <dbReference type="Proteomes" id="UP000641910"/>
    </source>
</evidence>
<evidence type="ECO:0000313" key="2">
    <source>
        <dbReference type="EMBL" id="MBH8589610.1"/>
    </source>
</evidence>
<keyword evidence="1" id="KW-0378">Hydrolase</keyword>
<protein>
    <recommendedName>
        <fullName evidence="1">5-oxoprolinase subunit A</fullName>
        <shortName evidence="1">5-OPase subunit A</shortName>
        <ecNumber evidence="1">3.5.2.9</ecNumber>
    </recommendedName>
    <alternativeName>
        <fullName evidence="1">5-oxoprolinase (ATP-hydrolyzing) subunit A</fullName>
    </alternativeName>
</protein>
<organism evidence="2 3">
    <name type="scientific">Thermoactinomyces vulgaris</name>
    <dbReference type="NCBI Taxonomy" id="2026"/>
    <lineage>
        <taxon>Bacteria</taxon>
        <taxon>Bacillati</taxon>
        <taxon>Bacillota</taxon>
        <taxon>Bacilli</taxon>
        <taxon>Bacillales</taxon>
        <taxon>Thermoactinomycetaceae</taxon>
        <taxon>Thermoactinomyces</taxon>
    </lineage>
</organism>
<dbReference type="PANTHER" id="PTHR30292:SF0">
    <property type="entry name" value="5-OXOPROLINASE SUBUNIT A"/>
    <property type="match status" value="1"/>
</dbReference>
<comment type="catalytic activity">
    <reaction evidence="1">
        <text>5-oxo-L-proline + ATP + 2 H2O = L-glutamate + ADP + phosphate + H(+)</text>
        <dbReference type="Rhea" id="RHEA:10348"/>
        <dbReference type="ChEBI" id="CHEBI:15377"/>
        <dbReference type="ChEBI" id="CHEBI:15378"/>
        <dbReference type="ChEBI" id="CHEBI:29985"/>
        <dbReference type="ChEBI" id="CHEBI:30616"/>
        <dbReference type="ChEBI" id="CHEBI:43474"/>
        <dbReference type="ChEBI" id="CHEBI:58402"/>
        <dbReference type="ChEBI" id="CHEBI:456216"/>
        <dbReference type="EC" id="3.5.2.9"/>
    </reaction>
</comment>
<dbReference type="NCBIfam" id="NF003816">
    <property type="entry name" value="PRK05406.1-5"/>
    <property type="match status" value="1"/>
</dbReference>
<dbReference type="InterPro" id="IPR011330">
    <property type="entry name" value="Glyco_hydro/deAcase_b/a-brl"/>
</dbReference>
<reference evidence="2 3" key="1">
    <citation type="submission" date="2020-12" db="EMBL/GenBank/DDBJ databases">
        <title>WGS of Thermoactinomyces spp.</title>
        <authorList>
            <person name="Cheng K."/>
        </authorList>
    </citation>
    <scope>NUCLEOTIDE SEQUENCE [LARGE SCALE GENOMIC DNA]</scope>
    <source>
        <strain evidence="3">CICC 10650\ACCC 41061</strain>
    </source>
</reference>
<dbReference type="CDD" id="cd10787">
    <property type="entry name" value="LamB_YcsF_like"/>
    <property type="match status" value="1"/>
</dbReference>
<dbReference type="EC" id="3.5.2.9" evidence="1"/>
<keyword evidence="1" id="KW-0067">ATP-binding</keyword>
<dbReference type="EMBL" id="JAECVU010000009">
    <property type="protein sequence ID" value="MBH8589610.1"/>
    <property type="molecule type" value="Genomic_DNA"/>
</dbReference>
<dbReference type="HAMAP" id="MF_00691">
    <property type="entry name" value="PxpA"/>
    <property type="match status" value="1"/>
</dbReference>
<keyword evidence="3" id="KW-1185">Reference proteome</keyword>
<gene>
    <name evidence="1" type="primary">pxpA</name>
    <name evidence="2" type="ORF">I8U22_12470</name>
</gene>
<accession>A0ABS0QJZ9</accession>
<dbReference type="NCBIfam" id="NF003814">
    <property type="entry name" value="PRK05406.1-3"/>
    <property type="match status" value="1"/>
</dbReference>
<sequence>MSKEGREVNRQASVDLNCDLGESFGHYRLGNDEEIMKWITSCNVACGYHAGDPETMYHSVKLAKQYGVSLGAHPGFPDLMGFGRRELKMSADEVYHMVIYQVGALKAFADVEGVRVRHVKPHGALYNLATVQPELARAIAEAVRDLDKQLILFALSGSELVKAGRRAGLTVAEEGFADRTYQPDGSLTPRRHPKAVIHDIRSAARQVISMVKDGMVTTVEGTAVPLRADTICVHGDHPGAVFFVSRLRKQLEDEGIVLRPAGERLDD</sequence>
<keyword evidence="1" id="KW-0547">Nucleotide-binding</keyword>
<proteinExistence type="inferred from homology"/>
<comment type="subunit">
    <text evidence="1">Forms a complex composed of PxpA, PxpB and PxpC.</text>
</comment>
<dbReference type="InterPro" id="IPR005501">
    <property type="entry name" value="LamB/YcsF/PxpA-like"/>
</dbReference>
<dbReference type="RefSeq" id="WP_052186916.1">
    <property type="nucleotide sequence ID" value="NZ_CP036487.1"/>
</dbReference>
<evidence type="ECO:0000256" key="1">
    <source>
        <dbReference type="HAMAP-Rule" id="MF_00691"/>
    </source>
</evidence>
<name>A0ABS0QJZ9_THEVU</name>